<proteinExistence type="predicted"/>
<dbReference type="Proteomes" id="UP001387100">
    <property type="component" value="Unassembled WGS sequence"/>
</dbReference>
<dbReference type="Gene3D" id="3.30.428.10">
    <property type="entry name" value="HIT-like"/>
    <property type="match status" value="1"/>
</dbReference>
<name>A0ABU8RL12_9ACTN</name>
<feature type="compositionally biased region" description="Polar residues" evidence="2">
    <location>
        <begin position="1"/>
        <end position="14"/>
    </location>
</feature>
<dbReference type="SUPFAM" id="SSF54197">
    <property type="entry name" value="HIT-like"/>
    <property type="match status" value="1"/>
</dbReference>
<dbReference type="EMBL" id="JBBIAA010000010">
    <property type="protein sequence ID" value="MEJ5945719.1"/>
    <property type="molecule type" value="Genomic_DNA"/>
</dbReference>
<dbReference type="InterPro" id="IPR011146">
    <property type="entry name" value="HIT-like"/>
</dbReference>
<dbReference type="RefSeq" id="WP_339575103.1">
    <property type="nucleotide sequence ID" value="NZ_JBBIAA010000010.1"/>
</dbReference>
<reference evidence="4 5" key="1">
    <citation type="journal article" date="2017" name="Int. J. Syst. Evol. Microbiol.">
        <title>Pseudokineococcus basanitobsidens sp. nov., isolated from volcanic rock.</title>
        <authorList>
            <person name="Lee D.W."/>
            <person name="Park M.Y."/>
            <person name="Kim J.J."/>
            <person name="Kim B.S."/>
        </authorList>
    </citation>
    <scope>NUCLEOTIDE SEQUENCE [LARGE SCALE GENOMIC DNA]</scope>
    <source>
        <strain evidence="4 5">DSM 103726</strain>
    </source>
</reference>
<comment type="caution">
    <text evidence="4">The sequence shown here is derived from an EMBL/GenBank/DDBJ whole genome shotgun (WGS) entry which is preliminary data.</text>
</comment>
<dbReference type="PROSITE" id="PS51084">
    <property type="entry name" value="HIT_2"/>
    <property type="match status" value="1"/>
</dbReference>
<gene>
    <name evidence="4" type="ORF">WDZ17_10500</name>
</gene>
<dbReference type="PANTHER" id="PTHR23089">
    <property type="entry name" value="HISTIDINE TRIAD HIT PROTEIN"/>
    <property type="match status" value="1"/>
</dbReference>
<sequence>MTHSEQPQDRSQGPAQRGAAPSGAPVEGCVFCGVVGGDVPAELVASTDAVVAFRDLAPKAPLHVLVVPRAHHPDVVALAAAAPAVLADLVATGARVAADGGAADGEHRLVFNTGASAGQSVFHAHGHVLASPGDALGGDL</sequence>
<keyword evidence="5" id="KW-1185">Reference proteome</keyword>
<dbReference type="InterPro" id="IPR036265">
    <property type="entry name" value="HIT-like_sf"/>
</dbReference>
<dbReference type="PRINTS" id="PR00332">
    <property type="entry name" value="HISTRIAD"/>
</dbReference>
<organism evidence="4 5">
    <name type="scientific">Pseudokineococcus basanitobsidens</name>
    <dbReference type="NCBI Taxonomy" id="1926649"/>
    <lineage>
        <taxon>Bacteria</taxon>
        <taxon>Bacillati</taxon>
        <taxon>Actinomycetota</taxon>
        <taxon>Actinomycetes</taxon>
        <taxon>Kineosporiales</taxon>
        <taxon>Kineosporiaceae</taxon>
        <taxon>Pseudokineococcus</taxon>
    </lineage>
</organism>
<evidence type="ECO:0000259" key="3">
    <source>
        <dbReference type="PROSITE" id="PS51084"/>
    </source>
</evidence>
<feature type="region of interest" description="Disordered" evidence="2">
    <location>
        <begin position="1"/>
        <end position="21"/>
    </location>
</feature>
<evidence type="ECO:0000313" key="5">
    <source>
        <dbReference type="Proteomes" id="UP001387100"/>
    </source>
</evidence>
<dbReference type="InterPro" id="IPR001310">
    <property type="entry name" value="Histidine_triad_HIT"/>
</dbReference>
<feature type="short sequence motif" description="Histidine triad motif" evidence="1">
    <location>
        <begin position="123"/>
        <end position="127"/>
    </location>
</feature>
<accession>A0ABU8RL12</accession>
<feature type="domain" description="HIT" evidence="3">
    <location>
        <begin position="30"/>
        <end position="140"/>
    </location>
</feature>
<evidence type="ECO:0000313" key="4">
    <source>
        <dbReference type="EMBL" id="MEJ5945719.1"/>
    </source>
</evidence>
<dbReference type="Pfam" id="PF01230">
    <property type="entry name" value="HIT"/>
    <property type="match status" value="1"/>
</dbReference>
<protein>
    <submittedName>
        <fullName evidence="4">HIT domain-containing protein</fullName>
    </submittedName>
</protein>
<evidence type="ECO:0000256" key="1">
    <source>
        <dbReference type="PROSITE-ProRule" id="PRU00464"/>
    </source>
</evidence>
<evidence type="ECO:0000256" key="2">
    <source>
        <dbReference type="SAM" id="MobiDB-lite"/>
    </source>
</evidence>